<sequence length="300" mass="35063">MRNEEWNIKWKVLTLVILLSSEAFPLAAQTQEKNKEIRLNEEAVRMIQFDFSGIEKPQEELKTHPMNQPWMEFKKDLRIPRSLIDTTKVKKPTGYIRAEPYTIWTRFGEDPVYDVLVLGRPKKWTIHWELNPGAVSPEEYGQSLAPGTGMMYDRASGRVGGSLGAGVVIGGLDFIGFIYNNLTPHGRMLKHNRKHANAWKTYKNYRPTREDSLKFPTYYRLLPVYAPADSDTLTHTVQADTLPKAATPAQTPDTDRFSKYIRQRQREDSIRRQEYFRKDKIRGNSYDIEKQNRRLRERQE</sequence>
<proteinExistence type="predicted"/>
<dbReference type="EMBL" id="JACSPP010000002">
    <property type="protein sequence ID" value="MBD8039019.1"/>
    <property type="molecule type" value="Genomic_DNA"/>
</dbReference>
<reference evidence="2 3" key="1">
    <citation type="submission" date="2020-08" db="EMBL/GenBank/DDBJ databases">
        <title>A Genomic Blueprint of the Chicken Gut Microbiome.</title>
        <authorList>
            <person name="Gilroy R."/>
            <person name="Ravi A."/>
            <person name="Getino M."/>
            <person name="Pursley I."/>
            <person name="Horton D.L."/>
            <person name="Alikhan N.-F."/>
            <person name="Baker D."/>
            <person name="Gharbi K."/>
            <person name="Hall N."/>
            <person name="Watson M."/>
            <person name="Adriaenssens E.M."/>
            <person name="Foster-Nyarko E."/>
            <person name="Jarju S."/>
            <person name="Secka A."/>
            <person name="Antonio M."/>
            <person name="Oren A."/>
            <person name="Chaudhuri R."/>
            <person name="La Ragione R.M."/>
            <person name="Hildebrand F."/>
            <person name="Pallen M.J."/>
        </authorList>
    </citation>
    <scope>NUCLEOTIDE SEQUENCE [LARGE SCALE GENOMIC DNA]</scope>
    <source>
        <strain evidence="2 3">Sa1CVN1</strain>
    </source>
</reference>
<protein>
    <submittedName>
        <fullName evidence="2">DUF4858 domain-containing protein</fullName>
    </submittedName>
</protein>
<keyword evidence="3" id="KW-1185">Reference proteome</keyword>
<accession>A0ABR8Y497</accession>
<evidence type="ECO:0000313" key="2">
    <source>
        <dbReference type="EMBL" id="MBD8039019.1"/>
    </source>
</evidence>
<name>A0ABR8Y497_9BACT</name>
<evidence type="ECO:0000256" key="1">
    <source>
        <dbReference type="SAM" id="MobiDB-lite"/>
    </source>
</evidence>
<gene>
    <name evidence="2" type="ORF">H9625_00900</name>
</gene>
<feature type="region of interest" description="Disordered" evidence="1">
    <location>
        <begin position="281"/>
        <end position="300"/>
    </location>
</feature>
<dbReference type="Proteomes" id="UP000620874">
    <property type="component" value="Unassembled WGS sequence"/>
</dbReference>
<evidence type="ECO:0000313" key="3">
    <source>
        <dbReference type="Proteomes" id="UP000620874"/>
    </source>
</evidence>
<dbReference type="RefSeq" id="WP_022039347.1">
    <property type="nucleotide sequence ID" value="NZ_JACSPP010000002.1"/>
</dbReference>
<comment type="caution">
    <text evidence="2">The sequence shown here is derived from an EMBL/GenBank/DDBJ whole genome shotgun (WGS) entry which is preliminary data.</text>
</comment>
<organism evidence="2 3">
    <name type="scientific">Phocaeicola intestinalis</name>
    <dbReference type="NCBI Taxonomy" id="2762212"/>
    <lineage>
        <taxon>Bacteria</taxon>
        <taxon>Pseudomonadati</taxon>
        <taxon>Bacteroidota</taxon>
        <taxon>Bacteroidia</taxon>
        <taxon>Bacteroidales</taxon>
        <taxon>Bacteroidaceae</taxon>
        <taxon>Phocaeicola</taxon>
    </lineage>
</organism>